<proteinExistence type="predicted"/>
<keyword evidence="1" id="KW-0472">Membrane</keyword>
<evidence type="ECO:0000313" key="3">
    <source>
        <dbReference type="Proteomes" id="UP000075902"/>
    </source>
</evidence>
<accession>A0A182TT09</accession>
<evidence type="ECO:0000313" key="2">
    <source>
        <dbReference type="EnsemblMetazoa" id="AMEC007792-PA"/>
    </source>
</evidence>
<sequence length="183" mass="19764">MYKSYSKFDIFVRAAAIFSVVPSIEEVSLPAEEAVEEVAMVVVVVVVVVVLVPVLSAASAGDVASMPTVPEVVTRSNIRSFPTVLRIQVEMFEWMEELHRSVGTVGTGRYLRYCSVVAVFSRSDPQPAVRQSCSESMLAASAKHTLPTISFSLSGADSSSSATSPVYMNCLYLDCKGGGDRRR</sequence>
<dbReference type="AlphaFoldDB" id="A0A182TT09"/>
<reference evidence="2" key="2">
    <citation type="submission" date="2020-05" db="UniProtKB">
        <authorList>
            <consortium name="EnsemblMetazoa"/>
        </authorList>
    </citation>
    <scope>IDENTIFICATION</scope>
    <source>
        <strain evidence="2">CM1001059</strain>
    </source>
</reference>
<keyword evidence="3" id="KW-1185">Reference proteome</keyword>
<dbReference type="VEuPathDB" id="VectorBase:AMEC007792"/>
<dbReference type="EnsemblMetazoa" id="AMEC007792-RA">
    <property type="protein sequence ID" value="AMEC007792-PA"/>
    <property type="gene ID" value="AMEC007792"/>
</dbReference>
<reference evidence="3" key="1">
    <citation type="submission" date="2014-01" db="EMBL/GenBank/DDBJ databases">
        <title>The Genome Sequence of Anopheles melas CM1001059_A (V2).</title>
        <authorList>
            <consortium name="The Broad Institute Genomics Platform"/>
            <person name="Neafsey D.E."/>
            <person name="Besansky N."/>
            <person name="Howell P."/>
            <person name="Walton C."/>
            <person name="Young S.K."/>
            <person name="Zeng Q."/>
            <person name="Gargeya S."/>
            <person name="Fitzgerald M."/>
            <person name="Haas B."/>
            <person name="Abouelleil A."/>
            <person name="Allen A.W."/>
            <person name="Alvarado L."/>
            <person name="Arachchi H.M."/>
            <person name="Berlin A.M."/>
            <person name="Chapman S.B."/>
            <person name="Gainer-Dewar J."/>
            <person name="Goldberg J."/>
            <person name="Griggs A."/>
            <person name="Gujja S."/>
            <person name="Hansen M."/>
            <person name="Howarth C."/>
            <person name="Imamovic A."/>
            <person name="Ireland A."/>
            <person name="Larimer J."/>
            <person name="McCowan C."/>
            <person name="Murphy C."/>
            <person name="Pearson M."/>
            <person name="Poon T.W."/>
            <person name="Priest M."/>
            <person name="Roberts A."/>
            <person name="Saif S."/>
            <person name="Shea T."/>
            <person name="Sisk P."/>
            <person name="Sykes S."/>
            <person name="Wortman J."/>
            <person name="Nusbaum C."/>
            <person name="Birren B."/>
        </authorList>
    </citation>
    <scope>NUCLEOTIDE SEQUENCE [LARGE SCALE GENOMIC DNA]</scope>
    <source>
        <strain evidence="3">CM1001059</strain>
    </source>
</reference>
<dbReference type="Proteomes" id="UP000075902">
    <property type="component" value="Unassembled WGS sequence"/>
</dbReference>
<organism evidence="2 3">
    <name type="scientific">Anopheles melas</name>
    <dbReference type="NCBI Taxonomy" id="34690"/>
    <lineage>
        <taxon>Eukaryota</taxon>
        <taxon>Metazoa</taxon>
        <taxon>Ecdysozoa</taxon>
        <taxon>Arthropoda</taxon>
        <taxon>Hexapoda</taxon>
        <taxon>Insecta</taxon>
        <taxon>Pterygota</taxon>
        <taxon>Neoptera</taxon>
        <taxon>Endopterygota</taxon>
        <taxon>Diptera</taxon>
        <taxon>Nematocera</taxon>
        <taxon>Culicoidea</taxon>
        <taxon>Culicidae</taxon>
        <taxon>Anophelinae</taxon>
        <taxon>Anopheles</taxon>
    </lineage>
</organism>
<keyword evidence="1" id="KW-0812">Transmembrane</keyword>
<feature type="transmembrane region" description="Helical" evidence="1">
    <location>
        <begin position="38"/>
        <end position="58"/>
    </location>
</feature>
<name>A0A182TT09_9DIPT</name>
<keyword evidence="1" id="KW-1133">Transmembrane helix</keyword>
<protein>
    <submittedName>
        <fullName evidence="2">Uncharacterized protein</fullName>
    </submittedName>
</protein>
<evidence type="ECO:0000256" key="1">
    <source>
        <dbReference type="SAM" id="Phobius"/>
    </source>
</evidence>